<name>A0A5B0SKP7_PUCGR</name>
<sequence>MGGAIAVHLHRPAKVKGDKHRNWSIVVRCTEESVGNFLKGSAKKLVKLGHRSFGRLNFAVLDEPPSRNKSTRASKPSKLTLAFLRLKQKQIPSAPSLDSQNTASMQQTRNVHSEPQWKRLSLWTDVFSTSLSSRLYETEGFLVI</sequence>
<dbReference type="AlphaFoldDB" id="A0A5B0SKP7"/>
<proteinExistence type="predicted"/>
<dbReference type="Proteomes" id="UP000325313">
    <property type="component" value="Unassembled WGS sequence"/>
</dbReference>
<evidence type="ECO:0000313" key="1">
    <source>
        <dbReference type="EMBL" id="KAA1138407.1"/>
    </source>
</evidence>
<accession>A0A5B0SKP7</accession>
<reference evidence="1 2" key="1">
    <citation type="submission" date="2019-05" db="EMBL/GenBank/DDBJ databases">
        <title>Emergence of the Ug99 lineage of the wheat stem rust pathogen through somatic hybridization.</title>
        <authorList>
            <person name="Li F."/>
            <person name="Upadhyaya N.M."/>
            <person name="Sperschneider J."/>
            <person name="Matny O."/>
            <person name="Nguyen-Phuc H."/>
            <person name="Mago R."/>
            <person name="Raley C."/>
            <person name="Miller M.E."/>
            <person name="Silverstein K.A.T."/>
            <person name="Henningsen E."/>
            <person name="Hirsch C.D."/>
            <person name="Visser B."/>
            <person name="Pretorius Z.A."/>
            <person name="Steffenson B.J."/>
            <person name="Schwessinger B."/>
            <person name="Dodds P.N."/>
            <person name="Figueroa M."/>
        </authorList>
    </citation>
    <scope>NUCLEOTIDE SEQUENCE [LARGE SCALE GENOMIC DNA]</scope>
    <source>
        <strain evidence="1 2">Ug99</strain>
    </source>
</reference>
<gene>
    <name evidence="1" type="ORF">PGTUg99_002550</name>
</gene>
<organism evidence="1 2">
    <name type="scientific">Puccinia graminis f. sp. tritici</name>
    <dbReference type="NCBI Taxonomy" id="56615"/>
    <lineage>
        <taxon>Eukaryota</taxon>
        <taxon>Fungi</taxon>
        <taxon>Dikarya</taxon>
        <taxon>Basidiomycota</taxon>
        <taxon>Pucciniomycotina</taxon>
        <taxon>Pucciniomycetes</taxon>
        <taxon>Pucciniales</taxon>
        <taxon>Pucciniaceae</taxon>
        <taxon>Puccinia</taxon>
    </lineage>
</organism>
<comment type="caution">
    <text evidence="1">The sequence shown here is derived from an EMBL/GenBank/DDBJ whole genome shotgun (WGS) entry which is preliminary data.</text>
</comment>
<protein>
    <submittedName>
        <fullName evidence="1">Uncharacterized protein</fullName>
    </submittedName>
</protein>
<evidence type="ECO:0000313" key="2">
    <source>
        <dbReference type="Proteomes" id="UP000325313"/>
    </source>
</evidence>
<dbReference type="EMBL" id="VDEP01000002">
    <property type="protein sequence ID" value="KAA1138407.1"/>
    <property type="molecule type" value="Genomic_DNA"/>
</dbReference>